<evidence type="ECO:0000313" key="4">
    <source>
        <dbReference type="Proteomes" id="UP000595564"/>
    </source>
</evidence>
<name>A0A7R6SYM2_9BACT</name>
<keyword evidence="1 3" id="KW-0560">Oxidoreductase</keyword>
<dbReference type="EC" id="1.2.7.3" evidence="3"/>
<reference evidence="3 4" key="1">
    <citation type="journal article" date="2012" name="Extremophiles">
        <title>Thermotomaculum hydrothermale gen. nov., sp. nov., a novel heterotrophic thermophile within the phylum Acidobacteria from a deep-sea hydrothermal vent chimney in the Southern Okinawa Trough.</title>
        <authorList>
            <person name="Izumi H."/>
            <person name="Nunoura T."/>
            <person name="Miyazaki M."/>
            <person name="Mino S."/>
            <person name="Toki T."/>
            <person name="Takai K."/>
            <person name="Sako Y."/>
            <person name="Sawabe T."/>
            <person name="Nakagawa S."/>
        </authorList>
    </citation>
    <scope>NUCLEOTIDE SEQUENCE [LARGE SCALE GENOMIC DNA]</scope>
    <source>
        <strain evidence="3 4">AC55</strain>
    </source>
</reference>
<evidence type="ECO:0000259" key="2">
    <source>
        <dbReference type="Pfam" id="PF01558"/>
    </source>
</evidence>
<dbReference type="Gene3D" id="3.40.920.10">
    <property type="entry name" value="Pyruvate-ferredoxin oxidoreductase, PFOR, domain III"/>
    <property type="match status" value="1"/>
</dbReference>
<proteinExistence type="predicted"/>
<evidence type="ECO:0000313" key="3">
    <source>
        <dbReference type="EMBL" id="BBB31877.1"/>
    </source>
</evidence>
<evidence type="ECO:0000256" key="1">
    <source>
        <dbReference type="ARBA" id="ARBA00023002"/>
    </source>
</evidence>
<sequence>MSFHFEARFGAIGGQGIITAGAFLATAAIMQGLNAVQSPTYTSQVRGGPTKVDVIISEDEILFNKATKLDLFLATAQRPYDLYYTDLKDDTLVILEENLVKNVRDDGRKIIRVPIIELAEKEIGLTVTTSVIATGIVVAVTEIVKPDLMKEAILSRVPKGTEAINIKAFELGYEVGKKYR</sequence>
<dbReference type="Pfam" id="PF01558">
    <property type="entry name" value="POR"/>
    <property type="match status" value="1"/>
</dbReference>
<feature type="domain" description="Pyruvate/ketoisovalerate oxidoreductase catalytic" evidence="2">
    <location>
        <begin position="13"/>
        <end position="174"/>
    </location>
</feature>
<dbReference type="EMBL" id="AP017470">
    <property type="protein sequence ID" value="BBB31877.1"/>
    <property type="molecule type" value="Genomic_DNA"/>
</dbReference>
<gene>
    <name evidence="3" type="primary">korG</name>
    <name evidence="3" type="ORF">TTHT_0253</name>
</gene>
<dbReference type="PANTHER" id="PTHR42730:SF1">
    <property type="entry name" value="2-OXOGLUTARATE SYNTHASE SUBUNIT KORC"/>
    <property type="match status" value="1"/>
</dbReference>
<dbReference type="InterPro" id="IPR002869">
    <property type="entry name" value="Pyrv_flavodox_OxRed_cen"/>
</dbReference>
<protein>
    <submittedName>
        <fullName evidence="3">2-oxoglutarate ferredoxin oxidoreductase subunit gamma</fullName>
        <ecNumber evidence="3">1.2.7.3</ecNumber>
    </submittedName>
</protein>
<keyword evidence="4" id="KW-1185">Reference proteome</keyword>
<organism evidence="3 4">
    <name type="scientific">Thermotomaculum hydrothermale</name>
    <dbReference type="NCBI Taxonomy" id="981385"/>
    <lineage>
        <taxon>Bacteria</taxon>
        <taxon>Pseudomonadati</taxon>
        <taxon>Acidobacteriota</taxon>
        <taxon>Holophagae</taxon>
        <taxon>Thermotomaculales</taxon>
        <taxon>Thermotomaculaceae</taxon>
        <taxon>Thermotomaculum</taxon>
    </lineage>
</organism>
<dbReference type="AlphaFoldDB" id="A0A7R6SYM2"/>
<dbReference type="SUPFAM" id="SSF53323">
    <property type="entry name" value="Pyruvate-ferredoxin oxidoreductase, PFOR, domain III"/>
    <property type="match status" value="1"/>
</dbReference>
<dbReference type="InterPro" id="IPR019752">
    <property type="entry name" value="Pyrv/ketoisovalerate_OxRed_cat"/>
</dbReference>
<dbReference type="KEGG" id="thyd:TTHT_0253"/>
<dbReference type="GO" id="GO:0047553">
    <property type="term" value="F:2-oxoglutarate synthase activity"/>
    <property type="evidence" value="ECO:0007669"/>
    <property type="project" value="UniProtKB-EC"/>
</dbReference>
<dbReference type="RefSeq" id="WP_201328211.1">
    <property type="nucleotide sequence ID" value="NZ_AP017470.1"/>
</dbReference>
<accession>A0A7R6SYM2</accession>
<dbReference type="InterPro" id="IPR052554">
    <property type="entry name" value="2-oxoglutarate_synth_KorC"/>
</dbReference>
<dbReference type="Proteomes" id="UP000595564">
    <property type="component" value="Chromosome"/>
</dbReference>
<dbReference type="PANTHER" id="PTHR42730">
    <property type="entry name" value="2-OXOGLUTARATE SYNTHASE SUBUNIT KORC"/>
    <property type="match status" value="1"/>
</dbReference>